<reference evidence="1" key="1">
    <citation type="journal article" date="2020" name="Microb. Genom.">
        <title>Genetic diversity of clinical and environmental Mucorales isolates obtained from an investigation of mucormycosis cases among solid organ transplant recipients.</title>
        <authorList>
            <person name="Nguyen M.H."/>
            <person name="Kaul D."/>
            <person name="Muto C."/>
            <person name="Cheng S.J."/>
            <person name="Richter R.A."/>
            <person name="Bruno V.M."/>
            <person name="Liu G."/>
            <person name="Beyhan S."/>
            <person name="Sundermann A.J."/>
            <person name="Mounaud S."/>
            <person name="Pasculle A.W."/>
            <person name="Nierman W.C."/>
            <person name="Driscoll E."/>
            <person name="Cumbie R."/>
            <person name="Clancy C.J."/>
            <person name="Dupont C.L."/>
        </authorList>
    </citation>
    <scope>NUCLEOTIDE SEQUENCE</scope>
    <source>
        <strain evidence="1">GL16</strain>
    </source>
</reference>
<proteinExistence type="predicted"/>
<evidence type="ECO:0000313" key="2">
    <source>
        <dbReference type="Proteomes" id="UP000717996"/>
    </source>
</evidence>
<accession>A0A9P6XM77</accession>
<name>A0A9P6XM77_RHIOR</name>
<dbReference type="EMBL" id="JAANIT010013464">
    <property type="protein sequence ID" value="KAG1521970.1"/>
    <property type="molecule type" value="Genomic_DNA"/>
</dbReference>
<evidence type="ECO:0000313" key="1">
    <source>
        <dbReference type="EMBL" id="KAG1521970.1"/>
    </source>
</evidence>
<protein>
    <submittedName>
        <fullName evidence="1">Uncharacterized protein</fullName>
    </submittedName>
</protein>
<comment type="caution">
    <text evidence="1">The sequence shown here is derived from an EMBL/GenBank/DDBJ whole genome shotgun (WGS) entry which is preliminary data.</text>
</comment>
<dbReference type="Proteomes" id="UP000717996">
    <property type="component" value="Unassembled WGS sequence"/>
</dbReference>
<organism evidence="1 2">
    <name type="scientific">Rhizopus oryzae</name>
    <name type="common">Mucormycosis agent</name>
    <name type="synonym">Rhizopus arrhizus var. delemar</name>
    <dbReference type="NCBI Taxonomy" id="64495"/>
    <lineage>
        <taxon>Eukaryota</taxon>
        <taxon>Fungi</taxon>
        <taxon>Fungi incertae sedis</taxon>
        <taxon>Mucoromycota</taxon>
        <taxon>Mucoromycotina</taxon>
        <taxon>Mucoromycetes</taxon>
        <taxon>Mucorales</taxon>
        <taxon>Mucorineae</taxon>
        <taxon>Rhizopodaceae</taxon>
        <taxon>Rhizopus</taxon>
    </lineage>
</organism>
<dbReference type="AlphaFoldDB" id="A0A9P6XM77"/>
<sequence length="78" mass="8352">MKKFLSVVHYGDYIRNLPQGIKQNPVMMSSFVYLSPTPSDSLVASSVSASFDFSLFVSAPAEGKDTMQGDSGLGICPT</sequence>
<gene>
    <name evidence="1" type="ORF">G6F51_014643</name>
</gene>